<dbReference type="Proteomes" id="UP000777265">
    <property type="component" value="Unassembled WGS sequence"/>
</dbReference>
<evidence type="ECO:0000313" key="12">
    <source>
        <dbReference type="EMBL" id="NLW35458.1"/>
    </source>
</evidence>
<evidence type="ECO:0000256" key="9">
    <source>
        <dbReference type="ARBA" id="ARBA00023136"/>
    </source>
</evidence>
<dbReference type="InterPro" id="IPR006153">
    <property type="entry name" value="Cation/H_exchanger_TM"/>
</dbReference>
<feature type="transmembrane region" description="Helical" evidence="10">
    <location>
        <begin position="117"/>
        <end position="139"/>
    </location>
</feature>
<evidence type="ECO:0000256" key="10">
    <source>
        <dbReference type="SAM" id="Phobius"/>
    </source>
</evidence>
<accession>A0A971M3P6</accession>
<gene>
    <name evidence="12" type="ORF">GXY80_08260</name>
</gene>
<dbReference type="InterPro" id="IPR036721">
    <property type="entry name" value="RCK_C_sf"/>
</dbReference>
<feature type="transmembrane region" description="Helical" evidence="10">
    <location>
        <begin position="363"/>
        <end position="389"/>
    </location>
</feature>
<sequence>MIPVEYILLTGSFLIIISIGVARLSENLGVPALLLFLGIGMLAGSEGPGGIHFDDAHLSQSIGVIALVFILFAGGLDTRWSEVKPVFCLAASLATLGVLLTAIAVGLFAFAFLKFSILTGLLLGAVVSSTDAAAVFSVLRSKNISLRGRVKPLLELESGSNDPMAVFLTVGIIQLITNPKASVGSVALLFVVQMGLGIVFGLGFGKAMVLMLNRLKSYYEGIYPVFFLALAALTYAATATAGGSGFLAVYIAGLVAGNSEFVQKKSLLRFFDGLAWLSQITMFLTLGLLVFPSRIILIIWAGLACSAFLMLVARPVSVFLSLLFVRLEWREKILVSWVGLRGSVPIVLATFPLLAGVADAEAIFNIVFFIVLTSALLQGWSIPVVARFLRLQAPIIPKRRYPIEYEPVEGVDTQLVEFIIPFSSAIAGKPIVELGFPRDSLIVLISRDENFFVPSGGTILEEGDVVLTLVNRKNLAEVREILMQWKKPKKE</sequence>
<dbReference type="GO" id="GO:1902600">
    <property type="term" value="P:proton transmembrane transport"/>
    <property type="evidence" value="ECO:0007669"/>
    <property type="project" value="InterPro"/>
</dbReference>
<dbReference type="InterPro" id="IPR006037">
    <property type="entry name" value="RCK_C"/>
</dbReference>
<dbReference type="EMBL" id="JAAYEE010000134">
    <property type="protein sequence ID" value="NLW35458.1"/>
    <property type="molecule type" value="Genomic_DNA"/>
</dbReference>
<dbReference type="AlphaFoldDB" id="A0A971M3P6"/>
<feature type="transmembrane region" description="Helical" evidence="10">
    <location>
        <begin position="32"/>
        <end position="51"/>
    </location>
</feature>
<feature type="transmembrane region" description="Helical" evidence="10">
    <location>
        <begin position="160"/>
        <end position="177"/>
    </location>
</feature>
<evidence type="ECO:0000259" key="11">
    <source>
        <dbReference type="PROSITE" id="PS51202"/>
    </source>
</evidence>
<protein>
    <submittedName>
        <fullName evidence="12">Potassium/proton antiporter</fullName>
    </submittedName>
</protein>
<feature type="transmembrane region" description="Helical" evidence="10">
    <location>
        <begin position="274"/>
        <end position="291"/>
    </location>
</feature>
<evidence type="ECO:0000256" key="4">
    <source>
        <dbReference type="ARBA" id="ARBA00022475"/>
    </source>
</evidence>
<dbReference type="Pfam" id="PF00999">
    <property type="entry name" value="Na_H_Exchanger"/>
    <property type="match status" value="1"/>
</dbReference>
<dbReference type="Pfam" id="PF02080">
    <property type="entry name" value="TrkA_C"/>
    <property type="match status" value="1"/>
</dbReference>
<dbReference type="Gene3D" id="3.30.70.1450">
    <property type="entry name" value="Regulator of K+ conductance, C-terminal domain"/>
    <property type="match status" value="1"/>
</dbReference>
<keyword evidence="8" id="KW-0406">Ion transport</keyword>
<reference evidence="12" key="2">
    <citation type="submission" date="2020-01" db="EMBL/GenBank/DDBJ databases">
        <authorList>
            <person name="Campanaro S."/>
        </authorList>
    </citation>
    <scope>NUCLEOTIDE SEQUENCE</scope>
    <source>
        <strain evidence="12">AS06rmzACSIP_7</strain>
    </source>
</reference>
<proteinExistence type="predicted"/>
<comment type="subcellular location">
    <subcellularLocation>
        <location evidence="1">Cell membrane</location>
        <topology evidence="1">Multi-pass membrane protein</topology>
    </subcellularLocation>
</comment>
<dbReference type="GO" id="GO:0006813">
    <property type="term" value="P:potassium ion transport"/>
    <property type="evidence" value="ECO:0007669"/>
    <property type="project" value="UniProtKB-KW"/>
</dbReference>
<evidence type="ECO:0000256" key="7">
    <source>
        <dbReference type="ARBA" id="ARBA00022989"/>
    </source>
</evidence>
<feature type="transmembrane region" description="Helical" evidence="10">
    <location>
        <begin position="57"/>
        <end position="74"/>
    </location>
</feature>
<feature type="transmembrane region" description="Helical" evidence="10">
    <location>
        <begin position="86"/>
        <end position="111"/>
    </location>
</feature>
<dbReference type="NCBIfam" id="NF003716">
    <property type="entry name" value="PRK05326.1-3"/>
    <property type="match status" value="1"/>
</dbReference>
<feature type="transmembrane region" description="Helical" evidence="10">
    <location>
        <begin position="297"/>
        <end position="325"/>
    </location>
</feature>
<organism evidence="12 13">
    <name type="scientific">Syntrophorhabdus aromaticivorans</name>
    <dbReference type="NCBI Taxonomy" id="328301"/>
    <lineage>
        <taxon>Bacteria</taxon>
        <taxon>Pseudomonadati</taxon>
        <taxon>Thermodesulfobacteriota</taxon>
        <taxon>Syntrophorhabdia</taxon>
        <taxon>Syntrophorhabdales</taxon>
        <taxon>Syntrophorhabdaceae</taxon>
        <taxon>Syntrophorhabdus</taxon>
    </lineage>
</organism>
<evidence type="ECO:0000313" key="13">
    <source>
        <dbReference type="Proteomes" id="UP000777265"/>
    </source>
</evidence>
<keyword evidence="9 10" id="KW-0472">Membrane</keyword>
<keyword evidence="3" id="KW-0050">Antiport</keyword>
<dbReference type="PANTHER" id="PTHR32507:SF7">
    <property type="entry name" value="K(+)_H(+) ANTIPORTER NHAP2"/>
    <property type="match status" value="1"/>
</dbReference>
<feature type="transmembrane region" description="Helical" evidence="10">
    <location>
        <begin position="337"/>
        <end position="357"/>
    </location>
</feature>
<keyword evidence="2" id="KW-0813">Transport</keyword>
<dbReference type="InterPro" id="IPR038770">
    <property type="entry name" value="Na+/solute_symporter_sf"/>
</dbReference>
<feature type="domain" description="RCK C-terminal" evidence="11">
    <location>
        <begin position="403"/>
        <end position="484"/>
    </location>
</feature>
<dbReference type="NCBIfam" id="NF003715">
    <property type="entry name" value="PRK05326.1-2"/>
    <property type="match status" value="1"/>
</dbReference>
<reference evidence="12" key="1">
    <citation type="journal article" date="2020" name="Biotechnol. Biofuels">
        <title>New insights from the biogas microbiome by comprehensive genome-resolved metagenomics of nearly 1600 species originating from multiple anaerobic digesters.</title>
        <authorList>
            <person name="Campanaro S."/>
            <person name="Treu L."/>
            <person name="Rodriguez-R L.M."/>
            <person name="Kovalovszki A."/>
            <person name="Ziels R.M."/>
            <person name="Maus I."/>
            <person name="Zhu X."/>
            <person name="Kougias P.G."/>
            <person name="Basile A."/>
            <person name="Luo G."/>
            <person name="Schluter A."/>
            <person name="Konstantinidis K.T."/>
            <person name="Angelidaki I."/>
        </authorList>
    </citation>
    <scope>NUCLEOTIDE SEQUENCE</scope>
    <source>
        <strain evidence="12">AS06rmzACSIP_7</strain>
    </source>
</reference>
<keyword evidence="5" id="KW-0633">Potassium transport</keyword>
<dbReference type="GO" id="GO:0008324">
    <property type="term" value="F:monoatomic cation transmembrane transporter activity"/>
    <property type="evidence" value="ECO:0007669"/>
    <property type="project" value="InterPro"/>
</dbReference>
<dbReference type="GO" id="GO:0005886">
    <property type="term" value="C:plasma membrane"/>
    <property type="evidence" value="ECO:0007669"/>
    <property type="project" value="UniProtKB-SubCell"/>
</dbReference>
<dbReference type="PROSITE" id="PS51202">
    <property type="entry name" value="RCK_C"/>
    <property type="match status" value="1"/>
</dbReference>
<keyword evidence="7 10" id="KW-1133">Transmembrane helix</keyword>
<feature type="transmembrane region" description="Helical" evidence="10">
    <location>
        <begin position="217"/>
        <end position="237"/>
    </location>
</feature>
<dbReference type="GO" id="GO:0015297">
    <property type="term" value="F:antiporter activity"/>
    <property type="evidence" value="ECO:0007669"/>
    <property type="project" value="UniProtKB-KW"/>
</dbReference>
<name>A0A971M3P6_9BACT</name>
<evidence type="ECO:0000256" key="5">
    <source>
        <dbReference type="ARBA" id="ARBA00022538"/>
    </source>
</evidence>
<keyword evidence="5" id="KW-0630">Potassium</keyword>
<keyword evidence="6 10" id="KW-0812">Transmembrane</keyword>
<evidence type="ECO:0000256" key="3">
    <source>
        <dbReference type="ARBA" id="ARBA00022449"/>
    </source>
</evidence>
<dbReference type="PANTHER" id="PTHR32507">
    <property type="entry name" value="NA(+)/H(+) ANTIPORTER 1"/>
    <property type="match status" value="1"/>
</dbReference>
<feature type="transmembrane region" description="Helical" evidence="10">
    <location>
        <begin position="183"/>
        <end position="205"/>
    </location>
</feature>
<evidence type="ECO:0000256" key="2">
    <source>
        <dbReference type="ARBA" id="ARBA00022448"/>
    </source>
</evidence>
<evidence type="ECO:0000256" key="1">
    <source>
        <dbReference type="ARBA" id="ARBA00004651"/>
    </source>
</evidence>
<keyword evidence="4" id="KW-1003">Cell membrane</keyword>
<dbReference type="SUPFAM" id="SSF116726">
    <property type="entry name" value="TrkA C-terminal domain-like"/>
    <property type="match status" value="1"/>
</dbReference>
<dbReference type="Gene3D" id="1.20.1530.20">
    <property type="match status" value="1"/>
</dbReference>
<evidence type="ECO:0000256" key="8">
    <source>
        <dbReference type="ARBA" id="ARBA00023065"/>
    </source>
</evidence>
<feature type="transmembrane region" description="Helical" evidence="10">
    <location>
        <begin position="6"/>
        <end position="25"/>
    </location>
</feature>
<evidence type="ECO:0000256" key="6">
    <source>
        <dbReference type="ARBA" id="ARBA00022692"/>
    </source>
</evidence>
<comment type="caution">
    <text evidence="12">The sequence shown here is derived from an EMBL/GenBank/DDBJ whole genome shotgun (WGS) entry which is preliminary data.</text>
</comment>